<feature type="domain" description="LysM" evidence="2">
    <location>
        <begin position="2"/>
        <end position="46"/>
    </location>
</feature>
<dbReference type="SMART" id="SM00257">
    <property type="entry name" value="LysM"/>
    <property type="match status" value="1"/>
</dbReference>
<dbReference type="SUPFAM" id="SSF54106">
    <property type="entry name" value="LysM domain"/>
    <property type="match status" value="1"/>
</dbReference>
<reference evidence="3 4" key="1">
    <citation type="submission" date="2020-09" db="EMBL/GenBank/DDBJ databases">
        <title>Paenibacillus sp. CAU 1523 isolated from sand of Haeundae Beach.</title>
        <authorList>
            <person name="Kim W."/>
        </authorList>
    </citation>
    <scope>NUCLEOTIDE SEQUENCE [LARGE SCALE GENOMIC DNA]</scope>
    <source>
        <strain evidence="3 4">CAU 1523</strain>
    </source>
</reference>
<sequence>MIDYVVRPGDSLSLIANRFGVSVARLALVNGLGPNAIIYPGQVIKIPVGPDIPVPIQPGYPPSPPPPVPPAPPVNYYQLERRVSLLEAQVRRLQREVNQLQGQPTPY</sequence>
<evidence type="ECO:0000259" key="2">
    <source>
        <dbReference type="PROSITE" id="PS51782"/>
    </source>
</evidence>
<evidence type="ECO:0000256" key="1">
    <source>
        <dbReference type="SAM" id="Coils"/>
    </source>
</evidence>
<dbReference type="CDD" id="cd00118">
    <property type="entry name" value="LysM"/>
    <property type="match status" value="1"/>
</dbReference>
<name>A0ABR9B279_9BACL</name>
<dbReference type="PROSITE" id="PS51782">
    <property type="entry name" value="LYSM"/>
    <property type="match status" value="1"/>
</dbReference>
<dbReference type="PANTHER" id="PTHR33734:SF22">
    <property type="entry name" value="MEMBRANE-BOUND LYTIC MUREIN TRANSGLYCOSYLASE D"/>
    <property type="match status" value="1"/>
</dbReference>
<keyword evidence="1" id="KW-0175">Coiled coil</keyword>
<dbReference type="Proteomes" id="UP000634529">
    <property type="component" value="Unassembled WGS sequence"/>
</dbReference>
<dbReference type="RefSeq" id="WP_192026340.1">
    <property type="nucleotide sequence ID" value="NZ_JACYTN010000017.1"/>
</dbReference>
<dbReference type="Gene3D" id="3.10.350.10">
    <property type="entry name" value="LysM domain"/>
    <property type="match status" value="1"/>
</dbReference>
<dbReference type="EMBL" id="JACYTN010000017">
    <property type="protein sequence ID" value="MBD8500029.1"/>
    <property type="molecule type" value="Genomic_DNA"/>
</dbReference>
<keyword evidence="4" id="KW-1185">Reference proteome</keyword>
<evidence type="ECO:0000313" key="4">
    <source>
        <dbReference type="Proteomes" id="UP000634529"/>
    </source>
</evidence>
<evidence type="ECO:0000313" key="3">
    <source>
        <dbReference type="EMBL" id="MBD8500029.1"/>
    </source>
</evidence>
<dbReference type="CDD" id="cd14686">
    <property type="entry name" value="bZIP"/>
    <property type="match status" value="1"/>
</dbReference>
<comment type="caution">
    <text evidence="3">The sequence shown here is derived from an EMBL/GenBank/DDBJ whole genome shotgun (WGS) entry which is preliminary data.</text>
</comment>
<dbReference type="InterPro" id="IPR036779">
    <property type="entry name" value="LysM_dom_sf"/>
</dbReference>
<organism evidence="3 4">
    <name type="scientific">Paenibacillus arenosi</name>
    <dbReference type="NCBI Taxonomy" id="2774142"/>
    <lineage>
        <taxon>Bacteria</taxon>
        <taxon>Bacillati</taxon>
        <taxon>Bacillota</taxon>
        <taxon>Bacilli</taxon>
        <taxon>Bacillales</taxon>
        <taxon>Paenibacillaceae</taxon>
        <taxon>Paenibacillus</taxon>
    </lineage>
</organism>
<protein>
    <submittedName>
        <fullName evidence="3">LysM peptidoglycan-binding domain-containing protein</fullName>
    </submittedName>
</protein>
<feature type="coiled-coil region" evidence="1">
    <location>
        <begin position="76"/>
        <end position="103"/>
    </location>
</feature>
<proteinExistence type="predicted"/>
<dbReference type="Pfam" id="PF01476">
    <property type="entry name" value="LysM"/>
    <property type="match status" value="1"/>
</dbReference>
<accession>A0ABR9B279</accession>
<gene>
    <name evidence="3" type="ORF">IFO66_17190</name>
</gene>
<dbReference type="InterPro" id="IPR018392">
    <property type="entry name" value="LysM"/>
</dbReference>
<dbReference type="PANTHER" id="PTHR33734">
    <property type="entry name" value="LYSM DOMAIN-CONTAINING GPI-ANCHORED PROTEIN 2"/>
    <property type="match status" value="1"/>
</dbReference>